<protein>
    <submittedName>
        <fullName evidence="2">Uncharacterized protein</fullName>
    </submittedName>
</protein>
<dbReference type="Proteomes" id="UP001229421">
    <property type="component" value="Unassembled WGS sequence"/>
</dbReference>
<reference evidence="2" key="1">
    <citation type="journal article" date="2023" name="bioRxiv">
        <title>Improved chromosome-level genome assembly for marigold (Tagetes erecta).</title>
        <authorList>
            <person name="Jiang F."/>
            <person name="Yuan L."/>
            <person name="Wang S."/>
            <person name="Wang H."/>
            <person name="Xu D."/>
            <person name="Wang A."/>
            <person name="Fan W."/>
        </authorList>
    </citation>
    <scope>NUCLEOTIDE SEQUENCE</scope>
    <source>
        <strain evidence="2">WSJ</strain>
        <tissue evidence="2">Leaf</tissue>
    </source>
</reference>
<sequence length="106" mass="12164">MTNRLEDYGNVTVYCQFIIMLCLLVGLVWFDMGHKSLSSGASSSSGRTMKDPLKNILNVVRENMVKKQKGNIQRSKLDRYSGTNFIFIMSIEEYGDLYLLAWGKER</sequence>
<keyword evidence="1" id="KW-0812">Transmembrane</keyword>
<proteinExistence type="predicted"/>
<evidence type="ECO:0000256" key="1">
    <source>
        <dbReference type="SAM" id="Phobius"/>
    </source>
</evidence>
<keyword evidence="1" id="KW-0472">Membrane</keyword>
<feature type="transmembrane region" description="Helical" evidence="1">
    <location>
        <begin position="12"/>
        <end position="30"/>
    </location>
</feature>
<dbReference type="AlphaFoldDB" id="A0AAD8L5D0"/>
<name>A0AAD8L5D0_TARER</name>
<evidence type="ECO:0000313" key="3">
    <source>
        <dbReference type="Proteomes" id="UP001229421"/>
    </source>
</evidence>
<keyword evidence="3" id="KW-1185">Reference proteome</keyword>
<comment type="caution">
    <text evidence="2">The sequence shown here is derived from an EMBL/GenBank/DDBJ whole genome shotgun (WGS) entry which is preliminary data.</text>
</comment>
<gene>
    <name evidence="2" type="ORF">QVD17_08020</name>
</gene>
<dbReference type="EMBL" id="JAUHHV010000002">
    <property type="protein sequence ID" value="KAK1431560.1"/>
    <property type="molecule type" value="Genomic_DNA"/>
</dbReference>
<evidence type="ECO:0000313" key="2">
    <source>
        <dbReference type="EMBL" id="KAK1431560.1"/>
    </source>
</evidence>
<organism evidence="2 3">
    <name type="scientific">Tagetes erecta</name>
    <name type="common">African marigold</name>
    <dbReference type="NCBI Taxonomy" id="13708"/>
    <lineage>
        <taxon>Eukaryota</taxon>
        <taxon>Viridiplantae</taxon>
        <taxon>Streptophyta</taxon>
        <taxon>Embryophyta</taxon>
        <taxon>Tracheophyta</taxon>
        <taxon>Spermatophyta</taxon>
        <taxon>Magnoliopsida</taxon>
        <taxon>eudicotyledons</taxon>
        <taxon>Gunneridae</taxon>
        <taxon>Pentapetalae</taxon>
        <taxon>asterids</taxon>
        <taxon>campanulids</taxon>
        <taxon>Asterales</taxon>
        <taxon>Asteraceae</taxon>
        <taxon>Asteroideae</taxon>
        <taxon>Heliantheae alliance</taxon>
        <taxon>Tageteae</taxon>
        <taxon>Tagetes</taxon>
    </lineage>
</organism>
<keyword evidence="1" id="KW-1133">Transmembrane helix</keyword>
<accession>A0AAD8L5D0</accession>